<feature type="domain" description="Lipoyl-binding" evidence="1">
    <location>
        <begin position="89"/>
        <end position="148"/>
    </location>
</feature>
<dbReference type="RefSeq" id="WP_182940919.1">
    <property type="nucleotide sequence ID" value="NZ_JABEQH010000003.1"/>
</dbReference>
<name>A0A7W4P2B1_9PROT</name>
<dbReference type="Gene3D" id="2.40.50.100">
    <property type="match status" value="1"/>
</dbReference>
<evidence type="ECO:0000313" key="2">
    <source>
        <dbReference type="EMBL" id="MBB2174837.1"/>
    </source>
</evidence>
<accession>A0A7W4P2B1</accession>
<evidence type="ECO:0000313" key="3">
    <source>
        <dbReference type="Proteomes" id="UP000561066"/>
    </source>
</evidence>
<dbReference type="Pfam" id="PF00364">
    <property type="entry name" value="Biotin_lipoyl"/>
    <property type="match status" value="1"/>
</dbReference>
<gene>
    <name evidence="2" type="ORF">HLH21_02715</name>
</gene>
<keyword evidence="3" id="KW-1185">Reference proteome</keyword>
<protein>
    <recommendedName>
        <fullName evidence="1">Lipoyl-binding domain-containing protein</fullName>
    </recommendedName>
</protein>
<dbReference type="Proteomes" id="UP000561066">
    <property type="component" value="Unassembled WGS sequence"/>
</dbReference>
<comment type="caution">
    <text evidence="2">The sequence shown here is derived from an EMBL/GenBank/DDBJ whole genome shotgun (WGS) entry which is preliminary data.</text>
</comment>
<dbReference type="SUPFAM" id="SSF51230">
    <property type="entry name" value="Single hybrid motif"/>
    <property type="match status" value="1"/>
</dbReference>
<dbReference type="InterPro" id="IPR011053">
    <property type="entry name" value="Single_hybrid_motif"/>
</dbReference>
<dbReference type="InterPro" id="IPR000089">
    <property type="entry name" value="Biotin_lipoyl"/>
</dbReference>
<reference evidence="2 3" key="1">
    <citation type="submission" date="2020-04" db="EMBL/GenBank/DDBJ databases">
        <title>Description of novel Gluconacetobacter.</title>
        <authorList>
            <person name="Sombolestani A."/>
        </authorList>
    </citation>
    <scope>NUCLEOTIDE SEQUENCE [LARGE SCALE GENOMIC DNA]</scope>
    <source>
        <strain evidence="2 3">LMG 21312</strain>
    </source>
</reference>
<proteinExistence type="predicted"/>
<dbReference type="EMBL" id="JABEQH010000003">
    <property type="protein sequence ID" value="MBB2174837.1"/>
    <property type="molecule type" value="Genomic_DNA"/>
</dbReference>
<evidence type="ECO:0000259" key="1">
    <source>
        <dbReference type="Pfam" id="PF00364"/>
    </source>
</evidence>
<dbReference type="AlphaFoldDB" id="A0A7W4P2B1"/>
<sequence>MTGSSKLIPDLDTLPEIAEIGQIATWLAEAGLESVELSNCMGGRLRLSVAQAPSAVGQGMIAQPVPQPAVAELVAAKAPFFGRLCLVNPLGEEAFAPVGSTVRKGDIVALLTLETLQVPVTAPIDGEVVEIVGQAEDLVGYGTEILMIRPL</sequence>
<organism evidence="2 3">
    <name type="scientific">Gluconacetobacter johannae</name>
    <dbReference type="NCBI Taxonomy" id="112140"/>
    <lineage>
        <taxon>Bacteria</taxon>
        <taxon>Pseudomonadati</taxon>
        <taxon>Pseudomonadota</taxon>
        <taxon>Alphaproteobacteria</taxon>
        <taxon>Acetobacterales</taxon>
        <taxon>Acetobacteraceae</taxon>
        <taxon>Gluconacetobacter</taxon>
    </lineage>
</organism>